<reference evidence="2" key="2">
    <citation type="submission" date="2021-08" db="EMBL/GenBank/DDBJ databases">
        <authorList>
            <person name="Eriksson T."/>
        </authorList>
    </citation>
    <scope>NUCLEOTIDE SEQUENCE</scope>
    <source>
        <strain evidence="2">Stoneville</strain>
        <tissue evidence="2">Whole head</tissue>
    </source>
</reference>
<dbReference type="EMBL" id="JABDTM020027075">
    <property type="protein sequence ID" value="KAH0811044.1"/>
    <property type="molecule type" value="Genomic_DNA"/>
</dbReference>
<proteinExistence type="predicted"/>
<feature type="region of interest" description="Disordered" evidence="1">
    <location>
        <begin position="157"/>
        <end position="220"/>
    </location>
</feature>
<evidence type="ECO:0000313" key="3">
    <source>
        <dbReference type="Proteomes" id="UP000719412"/>
    </source>
</evidence>
<organism evidence="2 3">
    <name type="scientific">Tenebrio molitor</name>
    <name type="common">Yellow mealworm beetle</name>
    <dbReference type="NCBI Taxonomy" id="7067"/>
    <lineage>
        <taxon>Eukaryota</taxon>
        <taxon>Metazoa</taxon>
        <taxon>Ecdysozoa</taxon>
        <taxon>Arthropoda</taxon>
        <taxon>Hexapoda</taxon>
        <taxon>Insecta</taxon>
        <taxon>Pterygota</taxon>
        <taxon>Neoptera</taxon>
        <taxon>Endopterygota</taxon>
        <taxon>Coleoptera</taxon>
        <taxon>Polyphaga</taxon>
        <taxon>Cucujiformia</taxon>
        <taxon>Tenebrionidae</taxon>
        <taxon>Tenebrio</taxon>
    </lineage>
</organism>
<reference evidence="2" key="1">
    <citation type="journal article" date="2020" name="J Insects Food Feed">
        <title>The yellow mealworm (Tenebrio molitor) genome: a resource for the emerging insects as food and feed industry.</title>
        <authorList>
            <person name="Eriksson T."/>
            <person name="Andere A."/>
            <person name="Kelstrup H."/>
            <person name="Emery V."/>
            <person name="Picard C."/>
        </authorList>
    </citation>
    <scope>NUCLEOTIDE SEQUENCE</scope>
    <source>
        <strain evidence="2">Stoneville</strain>
        <tissue evidence="2">Whole head</tissue>
    </source>
</reference>
<evidence type="ECO:0000313" key="2">
    <source>
        <dbReference type="EMBL" id="KAH0811044.1"/>
    </source>
</evidence>
<protein>
    <submittedName>
        <fullName evidence="2">Uncharacterized protein</fullName>
    </submittedName>
</protein>
<feature type="compositionally biased region" description="Basic and acidic residues" evidence="1">
    <location>
        <begin position="203"/>
        <end position="214"/>
    </location>
</feature>
<accession>A0A8J6L4A2</accession>
<keyword evidence="3" id="KW-1185">Reference proteome</keyword>
<name>A0A8J6L4A2_TENMO</name>
<sequence length="294" mass="33165">MIAPRYQLKQEPQEAKEVNPKIEKEMDPSPIVYSSSDSEIDIPYVDEDNGISDIEAELDLKIGKYAINGLSDPDFRCRPRQIRERRGKDIKGGTDAILEVLDWFSVEVYDRIRAGEPVEEDRSGWEIVQEELQPYVAADLGFLHEGHRPYASADHFRHPVGPASSPRIPPESRTSHRTVLSRGRQGKEGSRGGRTPRTFRGYGRRDRPAAEEGLRGPSSSSLFPGLSHLISSLRPGNRKGVFKPFTVADSQCIQCSWFCLVIYHVGATAAERQRQTDRRITKRENQLESVLPTL</sequence>
<evidence type="ECO:0000256" key="1">
    <source>
        <dbReference type="SAM" id="MobiDB-lite"/>
    </source>
</evidence>
<feature type="compositionally biased region" description="Basic and acidic residues" evidence="1">
    <location>
        <begin position="11"/>
        <end position="27"/>
    </location>
</feature>
<dbReference type="Proteomes" id="UP000719412">
    <property type="component" value="Unassembled WGS sequence"/>
</dbReference>
<comment type="caution">
    <text evidence="2">The sequence shown here is derived from an EMBL/GenBank/DDBJ whole genome shotgun (WGS) entry which is preliminary data.</text>
</comment>
<dbReference type="AlphaFoldDB" id="A0A8J6L4A2"/>
<gene>
    <name evidence="2" type="ORF">GEV33_011744</name>
</gene>
<feature type="region of interest" description="Disordered" evidence="1">
    <location>
        <begin position="1"/>
        <end position="39"/>
    </location>
</feature>